<keyword evidence="4" id="KW-1185">Reference proteome</keyword>
<evidence type="ECO:0000313" key="4">
    <source>
        <dbReference type="Proteomes" id="UP000016960"/>
    </source>
</evidence>
<dbReference type="AlphaFoldDB" id="U5DIE1"/>
<dbReference type="InParanoid" id="U5DIE1"/>
<evidence type="ECO:0000259" key="2">
    <source>
        <dbReference type="PROSITE" id="PS50994"/>
    </source>
</evidence>
<dbReference type="InterPro" id="IPR001584">
    <property type="entry name" value="Integrase_cat-core"/>
</dbReference>
<dbReference type="GO" id="GO:0015074">
    <property type="term" value="P:DNA integration"/>
    <property type="evidence" value="ECO:0007669"/>
    <property type="project" value="InterPro"/>
</dbReference>
<sequence length="362" mass="41505">RVQTWKVLYGPAPEVMFELRHQPGVMGISDFTKLKRVSVTIQGEPCVHLIYHYRLTYSGWQYAQVVQGGESFVALAEGLQNALHASGGSPKQHRTDSLSAADRNLGGKRQKPLTQLYDALCDHYRMEPTRNNRGVTYENGAIESPHVHLKNRIEQASYLRGSADFPSVEAYQAVVAAAAEGLNRQHADKFAVERAALQPLPKYRVPDYEILTARVSRHSTIEVRCILYTVPSRLIGQRVELHIYHDRILGFWGQTQVFALTRMRVQGNGKRRGRCIDYRHVIEGLRRKPRALLYCTWQKELLPNERYRQLWNQLKTDYERDRAARLMVEALYQAATHGEDRVADYLERELAAGSLTPQRLQV</sequence>
<accession>U5DIE1</accession>
<gene>
    <name evidence="3" type="ORF">KR51_00031270</name>
</gene>
<dbReference type="eggNOG" id="COG4584">
    <property type="taxonomic scope" value="Bacteria"/>
</dbReference>
<dbReference type="PANTHER" id="PTHR35004">
    <property type="entry name" value="TRANSPOSASE RV3428C-RELATED"/>
    <property type="match status" value="1"/>
</dbReference>
<feature type="domain" description="Integrase catalytic" evidence="2">
    <location>
        <begin position="19"/>
        <end position="207"/>
    </location>
</feature>
<dbReference type="EMBL" id="ASSJ01000078">
    <property type="protein sequence ID" value="ERN40364.1"/>
    <property type="molecule type" value="Genomic_DNA"/>
</dbReference>
<dbReference type="PANTHER" id="PTHR35004:SF7">
    <property type="entry name" value="INTEGRASE PROTEIN"/>
    <property type="match status" value="1"/>
</dbReference>
<protein>
    <submittedName>
        <fullName evidence="3">Integrase core domain protein</fullName>
    </submittedName>
</protein>
<feature type="non-terminal residue" evidence="3">
    <location>
        <position position="1"/>
    </location>
</feature>
<reference evidence="3 4" key="1">
    <citation type="submission" date="2013-05" db="EMBL/GenBank/DDBJ databases">
        <title>Draft genome sequence of Rubidibacter lacunae KORDI 51-2.</title>
        <authorList>
            <person name="Choi D.H."/>
            <person name="Noh J.H."/>
            <person name="Kwon K.-K."/>
            <person name="Lee J.-H."/>
            <person name="Ryu J.-Y."/>
        </authorList>
    </citation>
    <scope>NUCLEOTIDE SEQUENCE [LARGE SCALE GENOMIC DNA]</scope>
    <source>
        <strain evidence="3 4">KORDI 51-2</strain>
    </source>
</reference>
<evidence type="ECO:0000256" key="1">
    <source>
        <dbReference type="SAM" id="MobiDB-lite"/>
    </source>
</evidence>
<feature type="non-terminal residue" evidence="3">
    <location>
        <position position="362"/>
    </location>
</feature>
<dbReference type="Proteomes" id="UP000016960">
    <property type="component" value="Unassembled WGS sequence"/>
</dbReference>
<feature type="region of interest" description="Disordered" evidence="1">
    <location>
        <begin position="84"/>
        <end position="105"/>
    </location>
</feature>
<dbReference type="Pfam" id="PF22483">
    <property type="entry name" value="Mu-transpos_C_2"/>
    <property type="match status" value="1"/>
</dbReference>
<dbReference type="OrthoDB" id="525881at2"/>
<dbReference type="InterPro" id="IPR054353">
    <property type="entry name" value="IstA-like_C"/>
</dbReference>
<organism evidence="3 4">
    <name type="scientific">Rubidibacter lacunae KORDI 51-2</name>
    <dbReference type="NCBI Taxonomy" id="582515"/>
    <lineage>
        <taxon>Bacteria</taxon>
        <taxon>Bacillati</taxon>
        <taxon>Cyanobacteriota</taxon>
        <taxon>Cyanophyceae</taxon>
        <taxon>Oscillatoriophycideae</taxon>
        <taxon>Chroococcales</taxon>
        <taxon>Aphanothecaceae</taxon>
        <taxon>Rubidibacter</taxon>
    </lineage>
</organism>
<dbReference type="STRING" id="582515.KR51_00031270"/>
<comment type="caution">
    <text evidence="3">The sequence shown here is derived from an EMBL/GenBank/DDBJ whole genome shotgun (WGS) entry which is preliminary data.</text>
</comment>
<name>U5DIE1_9CHRO</name>
<evidence type="ECO:0000313" key="3">
    <source>
        <dbReference type="EMBL" id="ERN40364.1"/>
    </source>
</evidence>
<proteinExistence type="predicted"/>
<dbReference type="PROSITE" id="PS50994">
    <property type="entry name" value="INTEGRASE"/>
    <property type="match status" value="1"/>
</dbReference>
<dbReference type="RefSeq" id="WP_022608725.1">
    <property type="nucleotide sequence ID" value="NZ_ASSJ01000078.1"/>
</dbReference>